<dbReference type="Pfam" id="PF04969">
    <property type="entry name" value="CS"/>
    <property type="match status" value="1"/>
</dbReference>
<dbReference type="GO" id="GO:0005634">
    <property type="term" value="C:nucleus"/>
    <property type="evidence" value="ECO:0007669"/>
    <property type="project" value="UniProtKB-SubCell"/>
</dbReference>
<keyword evidence="14" id="KW-1185">Reference proteome</keyword>
<keyword evidence="6" id="KW-0524">Neurogenesis</keyword>
<sequence length="381" mass="44284">MPIIIKDPDWSETENMVCIKVPLRGIHHSKTDIFYSELYIKVSFEQYFFEVFLLHPIKIKESKCTLATNHVLFELIKCQTQMWEKLEPEISKSEKQELKKRYIEEEHQRLQKEREELKNKKAELKRLAVREQMALDAKQRETIENIKQDEKANALKEMDICKDSQKSKIKQKAKHICRKNVEHQTSKIHVASPIPPPRCSKTLNVTFTPREFPTPCRESRLEEENEWLQKQAEARRSVGFISEDLRPEEHNPQFLKSKGDEFLRSRNYMAAVSAFSFGIQLNNKFADLYVGRAEAHLALGNYNKTVQDCSSALDLMKPEVPSNLRERAFCLGRRGTALVNLGFVKQGIDELKASLTLLPNEDFSCKLNDALEKLDEDNNDT</sequence>
<keyword evidence="11" id="KW-0175">Coiled coil</keyword>
<dbReference type="EMBL" id="JALNTZ010000002">
    <property type="protein sequence ID" value="KAJ3662612.1"/>
    <property type="molecule type" value="Genomic_DNA"/>
</dbReference>
<keyword evidence="4" id="KW-0677">Repeat</keyword>
<evidence type="ECO:0000256" key="6">
    <source>
        <dbReference type="ARBA" id="ARBA00022902"/>
    </source>
</evidence>
<dbReference type="GO" id="GO:0036159">
    <property type="term" value="P:inner dynein arm assembly"/>
    <property type="evidence" value="ECO:0007669"/>
    <property type="project" value="TreeGrafter"/>
</dbReference>
<dbReference type="SUPFAM" id="SSF48452">
    <property type="entry name" value="TPR-like"/>
    <property type="match status" value="1"/>
</dbReference>
<protein>
    <recommendedName>
        <fullName evidence="10">Dynein axonemal assembly factor 4</fullName>
    </recommendedName>
</protein>
<keyword evidence="3" id="KW-0963">Cytoplasm</keyword>
<dbReference type="Gene3D" id="1.25.40.10">
    <property type="entry name" value="Tetratricopeptide repeat domain"/>
    <property type="match status" value="1"/>
</dbReference>
<evidence type="ECO:0000256" key="5">
    <source>
        <dbReference type="ARBA" id="ARBA00022803"/>
    </source>
</evidence>
<feature type="coiled-coil region" evidence="11">
    <location>
        <begin position="93"/>
        <end position="141"/>
    </location>
</feature>
<dbReference type="InterPro" id="IPR037894">
    <property type="entry name" value="CS_DYX1C1"/>
</dbReference>
<dbReference type="InterPro" id="IPR007052">
    <property type="entry name" value="CS_dom"/>
</dbReference>
<dbReference type="GO" id="GO:0007399">
    <property type="term" value="P:nervous system development"/>
    <property type="evidence" value="ECO:0007669"/>
    <property type="project" value="UniProtKB-KW"/>
</dbReference>
<dbReference type="InterPro" id="IPR019734">
    <property type="entry name" value="TPR_rpt"/>
</dbReference>
<evidence type="ECO:0000256" key="9">
    <source>
        <dbReference type="ARBA" id="ARBA00024190"/>
    </source>
</evidence>
<evidence type="ECO:0000259" key="12">
    <source>
        <dbReference type="PROSITE" id="PS51203"/>
    </source>
</evidence>
<dbReference type="InterPro" id="IPR052004">
    <property type="entry name" value="Dynein_assembly_factor_4"/>
</dbReference>
<comment type="subcellular location">
    <subcellularLocation>
        <location evidence="2">Cell projection</location>
        <location evidence="2">Neuron projection</location>
    </subcellularLocation>
    <subcellularLocation>
        <location evidence="9">Dynein axonemal particle</location>
    </subcellularLocation>
    <subcellularLocation>
        <location evidence="1">Nucleus</location>
    </subcellularLocation>
</comment>
<dbReference type="Proteomes" id="UP001168821">
    <property type="component" value="Unassembled WGS sequence"/>
</dbReference>
<proteinExistence type="predicted"/>
<dbReference type="PANTHER" id="PTHR46492:SF1">
    <property type="entry name" value="DYNEIN AXONEMAL ASSEMBLY FACTOR 4"/>
    <property type="match status" value="1"/>
</dbReference>
<keyword evidence="5" id="KW-0802">TPR repeat</keyword>
<dbReference type="CDD" id="cd06469">
    <property type="entry name" value="p23_DYX1C1_like"/>
    <property type="match status" value="1"/>
</dbReference>
<evidence type="ECO:0000256" key="11">
    <source>
        <dbReference type="SAM" id="Coils"/>
    </source>
</evidence>
<feature type="domain" description="CS" evidence="12">
    <location>
        <begin position="3"/>
        <end position="87"/>
    </location>
</feature>
<dbReference type="SMART" id="SM00028">
    <property type="entry name" value="TPR"/>
    <property type="match status" value="3"/>
</dbReference>
<evidence type="ECO:0000313" key="14">
    <source>
        <dbReference type="Proteomes" id="UP001168821"/>
    </source>
</evidence>
<dbReference type="PROSITE" id="PS51203">
    <property type="entry name" value="CS"/>
    <property type="match status" value="1"/>
</dbReference>
<dbReference type="GO" id="GO:0043005">
    <property type="term" value="C:neuron projection"/>
    <property type="evidence" value="ECO:0007669"/>
    <property type="project" value="UniProtKB-SubCell"/>
</dbReference>
<accession>A0AA38IT41</accession>
<evidence type="ECO:0000256" key="7">
    <source>
        <dbReference type="ARBA" id="ARBA00023242"/>
    </source>
</evidence>
<reference evidence="13" key="1">
    <citation type="journal article" date="2023" name="G3 (Bethesda)">
        <title>Whole genome assemblies of Zophobas morio and Tenebrio molitor.</title>
        <authorList>
            <person name="Kaur S."/>
            <person name="Stinson S.A."/>
            <person name="diCenzo G.C."/>
        </authorList>
    </citation>
    <scope>NUCLEOTIDE SEQUENCE</scope>
    <source>
        <strain evidence="13">QUZm001</strain>
    </source>
</reference>
<evidence type="ECO:0000256" key="4">
    <source>
        <dbReference type="ARBA" id="ARBA00022737"/>
    </source>
</evidence>
<dbReference type="Gene3D" id="2.60.40.790">
    <property type="match status" value="1"/>
</dbReference>
<dbReference type="PANTHER" id="PTHR46492">
    <property type="entry name" value="DYNEIN ASSEMBLY FACTOR 4, AXONEMAL"/>
    <property type="match status" value="1"/>
</dbReference>
<dbReference type="SUPFAM" id="SSF49764">
    <property type="entry name" value="HSP20-like chaperones"/>
    <property type="match status" value="1"/>
</dbReference>
<dbReference type="AlphaFoldDB" id="A0AA38IT41"/>
<keyword evidence="7" id="KW-0539">Nucleus</keyword>
<dbReference type="GO" id="GO:0036158">
    <property type="term" value="P:outer dynein arm assembly"/>
    <property type="evidence" value="ECO:0007669"/>
    <property type="project" value="TreeGrafter"/>
</dbReference>
<evidence type="ECO:0000256" key="3">
    <source>
        <dbReference type="ARBA" id="ARBA00022490"/>
    </source>
</evidence>
<comment type="caution">
    <text evidence="13">The sequence shown here is derived from an EMBL/GenBank/DDBJ whole genome shotgun (WGS) entry which is preliminary data.</text>
</comment>
<evidence type="ECO:0000256" key="10">
    <source>
        <dbReference type="ARBA" id="ARBA00024430"/>
    </source>
</evidence>
<dbReference type="GO" id="GO:0003341">
    <property type="term" value="P:cilium movement"/>
    <property type="evidence" value="ECO:0007669"/>
    <property type="project" value="InterPro"/>
</dbReference>
<dbReference type="GO" id="GO:0120293">
    <property type="term" value="C:dynein axonemal particle"/>
    <property type="evidence" value="ECO:0007669"/>
    <property type="project" value="UniProtKB-SubCell"/>
</dbReference>
<name>A0AA38IT41_9CUCU</name>
<dbReference type="InterPro" id="IPR008978">
    <property type="entry name" value="HSP20-like_chaperone"/>
</dbReference>
<evidence type="ECO:0000256" key="1">
    <source>
        <dbReference type="ARBA" id="ARBA00004123"/>
    </source>
</evidence>
<evidence type="ECO:0000313" key="13">
    <source>
        <dbReference type="EMBL" id="KAJ3662612.1"/>
    </source>
</evidence>
<dbReference type="InterPro" id="IPR011990">
    <property type="entry name" value="TPR-like_helical_dom_sf"/>
</dbReference>
<evidence type="ECO:0000256" key="2">
    <source>
        <dbReference type="ARBA" id="ARBA00004487"/>
    </source>
</evidence>
<evidence type="ECO:0000256" key="8">
    <source>
        <dbReference type="ARBA" id="ARBA00023273"/>
    </source>
</evidence>
<gene>
    <name evidence="13" type="ORF">Zmor_006951</name>
</gene>
<organism evidence="13 14">
    <name type="scientific">Zophobas morio</name>
    <dbReference type="NCBI Taxonomy" id="2755281"/>
    <lineage>
        <taxon>Eukaryota</taxon>
        <taxon>Metazoa</taxon>
        <taxon>Ecdysozoa</taxon>
        <taxon>Arthropoda</taxon>
        <taxon>Hexapoda</taxon>
        <taxon>Insecta</taxon>
        <taxon>Pterygota</taxon>
        <taxon>Neoptera</taxon>
        <taxon>Endopterygota</taxon>
        <taxon>Coleoptera</taxon>
        <taxon>Polyphaga</taxon>
        <taxon>Cucujiformia</taxon>
        <taxon>Tenebrionidae</taxon>
        <taxon>Zophobas</taxon>
    </lineage>
</organism>
<keyword evidence="8" id="KW-0966">Cell projection</keyword>